<feature type="region of interest" description="Disordered" evidence="1">
    <location>
        <begin position="1"/>
        <end position="102"/>
    </location>
</feature>
<reference evidence="2 3" key="1">
    <citation type="journal article" date="2012" name="PLoS Pathog.">
        <title>Diverse lifestyles and strategies of plant pathogenesis encoded in the genomes of eighteen Dothideomycetes fungi.</title>
        <authorList>
            <person name="Ohm R.A."/>
            <person name="Feau N."/>
            <person name="Henrissat B."/>
            <person name="Schoch C.L."/>
            <person name="Horwitz B.A."/>
            <person name="Barry K.W."/>
            <person name="Condon B.J."/>
            <person name="Copeland A.C."/>
            <person name="Dhillon B."/>
            <person name="Glaser F."/>
            <person name="Hesse C.N."/>
            <person name="Kosti I."/>
            <person name="LaButti K."/>
            <person name="Lindquist E.A."/>
            <person name="Lucas S."/>
            <person name="Salamov A.A."/>
            <person name="Bradshaw R.E."/>
            <person name="Ciuffetti L."/>
            <person name="Hamelin R.C."/>
            <person name="Kema G.H.J."/>
            <person name="Lawrence C."/>
            <person name="Scott J.A."/>
            <person name="Spatafora J.W."/>
            <person name="Turgeon B.G."/>
            <person name="de Wit P.J.G.M."/>
            <person name="Zhong S."/>
            <person name="Goodwin S.B."/>
            <person name="Grigoriev I.V."/>
        </authorList>
    </citation>
    <scope>NUCLEOTIDE SEQUENCE [LARGE SCALE GENOMIC DNA]</scope>
    <source>
        <strain evidence="2 3">UAMH 10762</strain>
    </source>
</reference>
<dbReference type="GeneID" id="19112069"/>
<dbReference type="HOGENOM" id="CLU_2276954_0_0_1"/>
<dbReference type="KEGG" id="bcom:BAUCODRAFT_333057"/>
<evidence type="ECO:0000313" key="3">
    <source>
        <dbReference type="Proteomes" id="UP000011761"/>
    </source>
</evidence>
<name>M2MWP9_BAUPA</name>
<protein>
    <submittedName>
        <fullName evidence="2">Uncharacterized protein</fullName>
    </submittedName>
</protein>
<gene>
    <name evidence="2" type="ORF">BAUCODRAFT_333057</name>
</gene>
<proteinExistence type="predicted"/>
<dbReference type="RefSeq" id="XP_007681922.1">
    <property type="nucleotide sequence ID" value="XM_007683732.1"/>
</dbReference>
<feature type="compositionally biased region" description="Basic and acidic residues" evidence="1">
    <location>
        <begin position="1"/>
        <end position="13"/>
    </location>
</feature>
<organism evidence="2 3">
    <name type="scientific">Baudoinia panamericana (strain UAMH 10762)</name>
    <name type="common">Angels' share fungus</name>
    <name type="synonym">Baudoinia compniacensis (strain UAMH 10762)</name>
    <dbReference type="NCBI Taxonomy" id="717646"/>
    <lineage>
        <taxon>Eukaryota</taxon>
        <taxon>Fungi</taxon>
        <taxon>Dikarya</taxon>
        <taxon>Ascomycota</taxon>
        <taxon>Pezizomycotina</taxon>
        <taxon>Dothideomycetes</taxon>
        <taxon>Dothideomycetidae</taxon>
        <taxon>Mycosphaerellales</taxon>
        <taxon>Teratosphaeriaceae</taxon>
        <taxon>Baudoinia</taxon>
    </lineage>
</organism>
<feature type="compositionally biased region" description="Polar residues" evidence="1">
    <location>
        <begin position="92"/>
        <end position="102"/>
    </location>
</feature>
<dbReference type="Proteomes" id="UP000011761">
    <property type="component" value="Unassembled WGS sequence"/>
</dbReference>
<evidence type="ECO:0000256" key="1">
    <source>
        <dbReference type="SAM" id="MobiDB-lite"/>
    </source>
</evidence>
<evidence type="ECO:0000313" key="2">
    <source>
        <dbReference type="EMBL" id="EMC91004.1"/>
    </source>
</evidence>
<accession>M2MWP9</accession>
<dbReference type="AlphaFoldDB" id="M2MWP9"/>
<dbReference type="EMBL" id="KB445565">
    <property type="protein sequence ID" value="EMC91004.1"/>
    <property type="molecule type" value="Genomic_DNA"/>
</dbReference>
<sequence length="102" mass="11150">MRKQDAVGSKEPEGSTVDNEDTVIIMTRTGLDKGAVKKEEEHNTRILQRGSNEERRRRPRPAGLQSEKNAALPLHGVEHNASPGHDCLQPQGAAQKSGNDSE</sequence>
<keyword evidence="3" id="KW-1185">Reference proteome</keyword>
<feature type="compositionally biased region" description="Basic and acidic residues" evidence="1">
    <location>
        <begin position="30"/>
        <end position="44"/>
    </location>
</feature>